<accession>A0A5B7GM34</accession>
<reference evidence="1 2" key="1">
    <citation type="submission" date="2019-05" db="EMBL/GenBank/DDBJ databases">
        <title>Another draft genome of Portunus trituberculatus and its Hox gene families provides insights of decapod evolution.</title>
        <authorList>
            <person name="Jeong J.-H."/>
            <person name="Song I."/>
            <person name="Kim S."/>
            <person name="Choi T."/>
            <person name="Kim D."/>
            <person name="Ryu S."/>
            <person name="Kim W."/>
        </authorList>
    </citation>
    <scope>NUCLEOTIDE SEQUENCE [LARGE SCALE GENOMIC DNA]</scope>
    <source>
        <tissue evidence="1">Muscle</tissue>
    </source>
</reference>
<comment type="caution">
    <text evidence="1">The sequence shown here is derived from an EMBL/GenBank/DDBJ whole genome shotgun (WGS) entry which is preliminary data.</text>
</comment>
<protein>
    <submittedName>
        <fullName evidence="1">Uncharacterized protein</fullName>
    </submittedName>
</protein>
<organism evidence="1 2">
    <name type="scientific">Portunus trituberculatus</name>
    <name type="common">Swimming crab</name>
    <name type="synonym">Neptunus trituberculatus</name>
    <dbReference type="NCBI Taxonomy" id="210409"/>
    <lineage>
        <taxon>Eukaryota</taxon>
        <taxon>Metazoa</taxon>
        <taxon>Ecdysozoa</taxon>
        <taxon>Arthropoda</taxon>
        <taxon>Crustacea</taxon>
        <taxon>Multicrustacea</taxon>
        <taxon>Malacostraca</taxon>
        <taxon>Eumalacostraca</taxon>
        <taxon>Eucarida</taxon>
        <taxon>Decapoda</taxon>
        <taxon>Pleocyemata</taxon>
        <taxon>Brachyura</taxon>
        <taxon>Eubrachyura</taxon>
        <taxon>Portunoidea</taxon>
        <taxon>Portunidae</taxon>
        <taxon>Portuninae</taxon>
        <taxon>Portunus</taxon>
    </lineage>
</organism>
<keyword evidence="2" id="KW-1185">Reference proteome</keyword>
<dbReference type="AlphaFoldDB" id="A0A5B7GM34"/>
<dbReference type="Proteomes" id="UP000324222">
    <property type="component" value="Unassembled WGS sequence"/>
</dbReference>
<dbReference type="OrthoDB" id="2159690at2759"/>
<evidence type="ECO:0000313" key="2">
    <source>
        <dbReference type="Proteomes" id="UP000324222"/>
    </source>
</evidence>
<gene>
    <name evidence="1" type="ORF">E2C01_052521</name>
</gene>
<name>A0A5B7GM34_PORTR</name>
<proteinExistence type="predicted"/>
<sequence length="74" mass="8774">MEQLVSQVARYNWVIIALQTEGHKLTNMVDLLKMVNTRITERDSNYKKRMVRTMCMLLGNHKFYFAFSSMIDNV</sequence>
<evidence type="ECO:0000313" key="1">
    <source>
        <dbReference type="EMBL" id="MPC58515.1"/>
    </source>
</evidence>
<dbReference type="EMBL" id="VSRR010015755">
    <property type="protein sequence ID" value="MPC58515.1"/>
    <property type="molecule type" value="Genomic_DNA"/>
</dbReference>